<feature type="region of interest" description="Disordered" evidence="1">
    <location>
        <begin position="26"/>
        <end position="58"/>
    </location>
</feature>
<dbReference type="Pfam" id="PF19691">
    <property type="entry name" value="DUF6192"/>
    <property type="match status" value="1"/>
</dbReference>
<dbReference type="RefSeq" id="WP_378194471.1">
    <property type="nucleotide sequence ID" value="NZ_JBHLZP010000007.1"/>
</dbReference>
<proteinExistence type="predicted"/>
<evidence type="ECO:0000313" key="3">
    <source>
        <dbReference type="Proteomes" id="UP001589627"/>
    </source>
</evidence>
<feature type="region of interest" description="Disordered" evidence="1">
    <location>
        <begin position="86"/>
        <end position="127"/>
    </location>
</feature>
<name>A0ABV5Y7R1_9ACTN</name>
<evidence type="ECO:0000256" key="1">
    <source>
        <dbReference type="SAM" id="MobiDB-lite"/>
    </source>
</evidence>
<dbReference type="Proteomes" id="UP001589627">
    <property type="component" value="Unassembled WGS sequence"/>
</dbReference>
<sequence>MRRPDAGFKAMGDGIARHMVNRAQLDRSRQAVERNSCAGTARAGAAAAQPGAPGFAGSELAKVDRKLSVYRGAGADRGRLRRHWGMGDASAAPHGPDRVPFGLRDIGGRPGRQLLRVGHPAPPKAQC</sequence>
<feature type="compositionally biased region" description="Low complexity" evidence="1">
    <location>
        <begin position="38"/>
        <end position="57"/>
    </location>
</feature>
<keyword evidence="3" id="KW-1185">Reference proteome</keyword>
<evidence type="ECO:0000313" key="2">
    <source>
        <dbReference type="EMBL" id="MFB9831065.1"/>
    </source>
</evidence>
<organism evidence="2 3">
    <name type="scientific">Actinoallomurus acaciae</name>
    <dbReference type="NCBI Taxonomy" id="502577"/>
    <lineage>
        <taxon>Bacteria</taxon>
        <taxon>Bacillati</taxon>
        <taxon>Actinomycetota</taxon>
        <taxon>Actinomycetes</taxon>
        <taxon>Streptosporangiales</taxon>
        <taxon>Thermomonosporaceae</taxon>
        <taxon>Actinoallomurus</taxon>
    </lineage>
</organism>
<dbReference type="EMBL" id="JBHLZP010000007">
    <property type="protein sequence ID" value="MFB9831065.1"/>
    <property type="molecule type" value="Genomic_DNA"/>
</dbReference>
<dbReference type="InterPro" id="IPR045683">
    <property type="entry name" value="DUF6192"/>
</dbReference>
<comment type="caution">
    <text evidence="2">The sequence shown here is derived from an EMBL/GenBank/DDBJ whole genome shotgun (WGS) entry which is preliminary data.</text>
</comment>
<accession>A0ABV5Y7R1</accession>
<protein>
    <submittedName>
        <fullName evidence="2">DUF6192 family protein</fullName>
    </submittedName>
</protein>
<reference evidence="2 3" key="1">
    <citation type="submission" date="2024-09" db="EMBL/GenBank/DDBJ databases">
        <authorList>
            <person name="Sun Q."/>
            <person name="Mori K."/>
        </authorList>
    </citation>
    <scope>NUCLEOTIDE SEQUENCE [LARGE SCALE GENOMIC DNA]</scope>
    <source>
        <strain evidence="2 3">TBRC 0563</strain>
    </source>
</reference>
<gene>
    <name evidence="2" type="ORF">ACFFNX_02540</name>
</gene>